<dbReference type="InterPro" id="IPR013709">
    <property type="entry name" value="2-isopropylmalate_synth_dimer"/>
</dbReference>
<dbReference type="GO" id="GO:0030145">
    <property type="term" value="F:manganese ion binding"/>
    <property type="evidence" value="ECO:0007669"/>
    <property type="project" value="UniProtKB-UniRule"/>
</dbReference>
<comment type="subcellular location">
    <subcellularLocation>
        <location evidence="2">Cytoplasm</location>
    </subcellularLocation>
</comment>
<dbReference type="GO" id="GO:0009098">
    <property type="term" value="P:L-leucine biosynthetic process"/>
    <property type="evidence" value="ECO:0007669"/>
    <property type="project" value="UniProtKB-UniRule"/>
</dbReference>
<feature type="domain" description="Pyruvate carboxyltransferase" evidence="16">
    <location>
        <begin position="5"/>
        <end position="267"/>
    </location>
</feature>
<geneLocation type="plasmid" evidence="17">
    <name>pLeu</name>
</geneLocation>
<dbReference type="NCBIfam" id="TIGR00973">
    <property type="entry name" value="leuA_bact"/>
    <property type="match status" value="1"/>
</dbReference>
<evidence type="ECO:0000256" key="3">
    <source>
        <dbReference type="ARBA" id="ARBA00004689"/>
    </source>
</evidence>
<keyword evidence="9 15" id="KW-0808">Transferase</keyword>
<dbReference type="PROSITE" id="PS50991">
    <property type="entry name" value="PYR_CT"/>
    <property type="match status" value="1"/>
</dbReference>
<dbReference type="EMBL" id="LR217718">
    <property type="protein sequence ID" value="VFP84075.1"/>
    <property type="molecule type" value="Genomic_DNA"/>
</dbReference>
<dbReference type="FunFam" id="1.10.238.260:FF:000001">
    <property type="entry name" value="2-isopropylmalate synthase"/>
    <property type="match status" value="1"/>
</dbReference>
<dbReference type="Pfam" id="PF00682">
    <property type="entry name" value="HMGL-like"/>
    <property type="match status" value="1"/>
</dbReference>
<keyword evidence="17" id="KW-0614">Plasmid</keyword>
<dbReference type="Gene3D" id="3.30.160.270">
    <property type="match status" value="1"/>
</dbReference>
<evidence type="ECO:0000256" key="9">
    <source>
        <dbReference type="ARBA" id="ARBA00022679"/>
    </source>
</evidence>
<evidence type="ECO:0000256" key="15">
    <source>
        <dbReference type="HAMAP-Rule" id="MF_01025"/>
    </source>
</evidence>
<evidence type="ECO:0000256" key="10">
    <source>
        <dbReference type="ARBA" id="ARBA00022723"/>
    </source>
</evidence>
<dbReference type="GO" id="GO:0005829">
    <property type="term" value="C:cytosol"/>
    <property type="evidence" value="ECO:0007669"/>
    <property type="project" value="TreeGrafter"/>
</dbReference>
<gene>
    <name evidence="15 17" type="primary">leuA</name>
    <name evidence="17" type="ORF">BUCILAFE3058_414</name>
</gene>
<dbReference type="GO" id="GO:0003852">
    <property type="term" value="F:2-isopropylmalate synthase activity"/>
    <property type="evidence" value="ECO:0007669"/>
    <property type="project" value="UniProtKB-UniRule"/>
</dbReference>
<keyword evidence="11 15" id="KW-0464">Manganese</keyword>
<evidence type="ECO:0000256" key="7">
    <source>
        <dbReference type="ARBA" id="ARBA00022430"/>
    </source>
</evidence>
<keyword evidence="15" id="KW-0963">Cytoplasm</keyword>
<dbReference type="PROSITE" id="PS00815">
    <property type="entry name" value="AIPM_HOMOCIT_SYNTH_1"/>
    <property type="match status" value="1"/>
</dbReference>
<dbReference type="NCBIfam" id="NF002086">
    <property type="entry name" value="PRK00915.1-3"/>
    <property type="match status" value="1"/>
</dbReference>
<evidence type="ECO:0000256" key="13">
    <source>
        <dbReference type="ARBA" id="ARBA00029993"/>
    </source>
</evidence>
<evidence type="ECO:0000256" key="6">
    <source>
        <dbReference type="ARBA" id="ARBA00018198"/>
    </source>
</evidence>
<keyword evidence="12 15" id="KW-0100">Branched-chain amino acid biosynthesis</keyword>
<comment type="catalytic activity">
    <reaction evidence="1 15">
        <text>3-methyl-2-oxobutanoate + acetyl-CoA + H2O = (2S)-2-isopropylmalate + CoA + H(+)</text>
        <dbReference type="Rhea" id="RHEA:21524"/>
        <dbReference type="ChEBI" id="CHEBI:1178"/>
        <dbReference type="ChEBI" id="CHEBI:11851"/>
        <dbReference type="ChEBI" id="CHEBI:15377"/>
        <dbReference type="ChEBI" id="CHEBI:15378"/>
        <dbReference type="ChEBI" id="CHEBI:57287"/>
        <dbReference type="ChEBI" id="CHEBI:57288"/>
        <dbReference type="EC" id="2.3.3.13"/>
    </reaction>
</comment>
<dbReference type="Pfam" id="PF22617">
    <property type="entry name" value="HCS_D2"/>
    <property type="match status" value="1"/>
</dbReference>
<dbReference type="InterPro" id="IPR000891">
    <property type="entry name" value="PYR_CT"/>
</dbReference>
<evidence type="ECO:0000256" key="14">
    <source>
        <dbReference type="ARBA" id="ARBA00037629"/>
    </source>
</evidence>
<keyword evidence="10 15" id="KW-0479">Metal-binding</keyword>
<feature type="binding site" evidence="15">
    <location>
        <position position="204"/>
    </location>
    <ligand>
        <name>Mn(2+)</name>
        <dbReference type="ChEBI" id="CHEBI:29035"/>
    </ligand>
</feature>
<feature type="binding site" evidence="15">
    <location>
        <position position="238"/>
    </location>
    <ligand>
        <name>Mn(2+)</name>
        <dbReference type="ChEBI" id="CHEBI:29035"/>
    </ligand>
</feature>
<dbReference type="UniPathway" id="UPA00048">
    <property type="reaction ID" value="UER00070"/>
</dbReference>
<dbReference type="Pfam" id="PF08502">
    <property type="entry name" value="LeuA_dimer"/>
    <property type="match status" value="1"/>
</dbReference>
<dbReference type="GO" id="GO:0003985">
    <property type="term" value="F:acetyl-CoA C-acetyltransferase activity"/>
    <property type="evidence" value="ECO:0007669"/>
    <property type="project" value="UniProtKB-UniRule"/>
</dbReference>
<feature type="binding site" evidence="15">
    <location>
        <position position="202"/>
    </location>
    <ligand>
        <name>Mn(2+)</name>
        <dbReference type="ChEBI" id="CHEBI:29035"/>
    </ligand>
</feature>
<evidence type="ECO:0000256" key="1">
    <source>
        <dbReference type="ARBA" id="ARBA00000064"/>
    </source>
</evidence>
<feature type="binding site" evidence="15">
    <location>
        <position position="14"/>
    </location>
    <ligand>
        <name>Mn(2+)</name>
        <dbReference type="ChEBI" id="CHEBI:29035"/>
    </ligand>
</feature>
<dbReference type="NCBIfam" id="NF002084">
    <property type="entry name" value="PRK00915.1-1"/>
    <property type="match status" value="1"/>
</dbReference>
<evidence type="ECO:0000259" key="16">
    <source>
        <dbReference type="PROSITE" id="PS50991"/>
    </source>
</evidence>
<comment type="function">
    <text evidence="14 15">Catalyzes the condensation of the acetyl group of acetyl-CoA with 3-methyl-2-oxobutanoate (2-ketoisovalerate) to form 3-carboxy-3-hydroxy-4-methylpentanoate (2-isopropylmalate).</text>
</comment>
<dbReference type="RefSeq" id="WP_154061777.1">
    <property type="nucleotide sequence ID" value="NZ_LR217718.1"/>
</dbReference>
<dbReference type="InterPro" id="IPR005671">
    <property type="entry name" value="LeuA_bact_synth"/>
</dbReference>
<sequence>MKEKIIIFDTTLRDGEQALPASLNSNKKIQIALALERMGVDVIEAGFPISSPGEFKSIESISKIIKKSKICSLARCLPKDIDIAAQSMKYATENRIHLFLGTSNLHISSKLKKSFNEIIDMAISSVIRARKYTDDVEFSCEDAGRTSLDNLCRIIEAVIDAGATTINIPDTVGYTTPTQFKKIIQTIFRYVKNINKVIVSVHCHNDLGMAVGNSISAIEAGARQIEGTMNGLGERAGNTALEEVIMALYVHQNILKKYTNINYKEIYKTSKIVSQFCNMPISVNKAIIGKNAFSHSSGIHQDGVLKNRENYEIIDPIFIGLNNCKLNLTSRSGRAAVEYRMKEMGYNQNDYNLNELYIDFLKLADKKGQVFDYDLEALAFFKKQQNIEEYFKLEYFDVHTKLSGLSVASIILICGSQTNIQKATTSNGPVDAIYQALNKATLYPIILKKFNLIANGEGKDALGKVDIVVQYKLRNFHGVGLATDIIEASAQAMVNVSNYIWKSTQVNKELEKLNK</sequence>
<dbReference type="InterPro" id="IPR036230">
    <property type="entry name" value="LeuA_allosteric_dom_sf"/>
</dbReference>
<protein>
    <recommendedName>
        <fullName evidence="6 15">2-isopropylmalate synthase</fullName>
        <ecNumber evidence="5 15">2.3.3.13</ecNumber>
    </recommendedName>
    <alternativeName>
        <fullName evidence="13 15">Alpha-IPM synthase</fullName>
    </alternativeName>
    <alternativeName>
        <fullName evidence="15">Alpha-isopropylmalate synthase</fullName>
    </alternativeName>
</protein>
<dbReference type="SMART" id="SM00917">
    <property type="entry name" value="LeuA_dimer"/>
    <property type="match status" value="1"/>
</dbReference>
<dbReference type="PROSITE" id="PS00816">
    <property type="entry name" value="AIPM_HOMOCIT_SYNTH_2"/>
    <property type="match status" value="1"/>
</dbReference>
<comment type="subunit">
    <text evidence="15">Homodimer.</text>
</comment>
<keyword evidence="17" id="KW-0012">Acyltransferase</keyword>
<dbReference type="HAMAP" id="MF_01025">
    <property type="entry name" value="LeuA_type1"/>
    <property type="match status" value="1"/>
</dbReference>
<evidence type="ECO:0000256" key="5">
    <source>
        <dbReference type="ARBA" id="ARBA00012973"/>
    </source>
</evidence>
<proteinExistence type="inferred from homology"/>
<dbReference type="OrthoDB" id="9803573at2"/>
<reference evidence="17 18" key="1">
    <citation type="submission" date="2019-02" db="EMBL/GenBank/DDBJ databases">
        <authorList>
            <person name="Manzano-Marin A."/>
            <person name="Manzano-Marin A."/>
        </authorList>
    </citation>
    <scope>NUCLEOTIDE SEQUENCE [LARGE SCALE GENOMIC DNA]</scope>
    <source>
        <strain evidence="17 18">BuCilaricifoliae</strain>
        <plasmid evidence="18">pleu</plasmid>
    </source>
</reference>
<dbReference type="SUPFAM" id="SSF51569">
    <property type="entry name" value="Aldolase"/>
    <property type="match status" value="1"/>
</dbReference>
<evidence type="ECO:0000256" key="2">
    <source>
        <dbReference type="ARBA" id="ARBA00004496"/>
    </source>
</evidence>
<feature type="region of interest" description="Regulatory domain" evidence="15">
    <location>
        <begin position="392"/>
        <end position="515"/>
    </location>
</feature>
<dbReference type="AlphaFoldDB" id="A0A451DCJ5"/>
<evidence type="ECO:0000256" key="8">
    <source>
        <dbReference type="ARBA" id="ARBA00022605"/>
    </source>
</evidence>
<dbReference type="InterPro" id="IPR013785">
    <property type="entry name" value="Aldolase_TIM"/>
</dbReference>
<organism evidence="17 18">
    <name type="scientific">Buchnera aphidicola</name>
    <name type="common">Cinara laricifoliae</name>
    <dbReference type="NCBI Taxonomy" id="2518977"/>
    <lineage>
        <taxon>Bacteria</taxon>
        <taxon>Pseudomonadati</taxon>
        <taxon>Pseudomonadota</taxon>
        <taxon>Gammaproteobacteria</taxon>
        <taxon>Enterobacterales</taxon>
        <taxon>Erwiniaceae</taxon>
        <taxon>Buchnera</taxon>
    </lineage>
</organism>
<dbReference type="InterPro" id="IPR002034">
    <property type="entry name" value="AIPM/Hcit_synth_CS"/>
</dbReference>
<name>A0A451DCJ5_9GAMM</name>
<dbReference type="FunFam" id="3.20.20.70:FF:000010">
    <property type="entry name" value="2-isopropylmalate synthase"/>
    <property type="match status" value="1"/>
</dbReference>
<dbReference type="InterPro" id="IPR050073">
    <property type="entry name" value="2-IPM_HCS-like"/>
</dbReference>
<dbReference type="InterPro" id="IPR054691">
    <property type="entry name" value="LeuA/HCS_post-cat"/>
</dbReference>
<comment type="pathway">
    <text evidence="3 15">Amino-acid biosynthesis; L-leucine biosynthesis; L-leucine from 3-methyl-2-oxobutanoate: step 1/4.</text>
</comment>
<evidence type="ECO:0000256" key="11">
    <source>
        <dbReference type="ARBA" id="ARBA00023211"/>
    </source>
</evidence>
<comment type="similarity">
    <text evidence="4 15">Belongs to the alpha-IPM synthase/homocitrate synthase family. LeuA type 1 subfamily.</text>
</comment>
<dbReference type="EC" id="2.3.3.13" evidence="5 15"/>
<keyword evidence="7 15" id="KW-0432">Leucine biosynthesis</keyword>
<evidence type="ECO:0000256" key="4">
    <source>
        <dbReference type="ARBA" id="ARBA00009396"/>
    </source>
</evidence>
<accession>A0A451DCJ5</accession>
<dbReference type="Proteomes" id="UP000294349">
    <property type="component" value="Plasmid pLeu"/>
</dbReference>
<evidence type="ECO:0000313" key="18">
    <source>
        <dbReference type="Proteomes" id="UP000294349"/>
    </source>
</evidence>
<comment type="cofactor">
    <cofactor evidence="15">
        <name>Mn(2+)</name>
        <dbReference type="ChEBI" id="CHEBI:29035"/>
    </cofactor>
</comment>
<evidence type="ECO:0000313" key="17">
    <source>
        <dbReference type="EMBL" id="VFP84075.1"/>
    </source>
</evidence>
<dbReference type="SUPFAM" id="SSF110921">
    <property type="entry name" value="2-isopropylmalate synthase LeuA, allosteric (dimerisation) domain"/>
    <property type="match status" value="1"/>
</dbReference>
<keyword evidence="8 15" id="KW-0028">Amino-acid biosynthesis</keyword>
<evidence type="ECO:0000256" key="12">
    <source>
        <dbReference type="ARBA" id="ARBA00023304"/>
    </source>
</evidence>
<dbReference type="Gene3D" id="1.10.238.260">
    <property type="match status" value="1"/>
</dbReference>
<dbReference type="Gene3D" id="3.20.20.70">
    <property type="entry name" value="Aldolase class I"/>
    <property type="match status" value="1"/>
</dbReference>
<dbReference type="PANTHER" id="PTHR10277">
    <property type="entry name" value="HOMOCITRATE SYNTHASE-RELATED"/>
    <property type="match status" value="1"/>
</dbReference>
<dbReference type="CDD" id="cd07940">
    <property type="entry name" value="DRE_TIM_IPMS"/>
    <property type="match status" value="1"/>
</dbReference>
<dbReference type="PANTHER" id="PTHR10277:SF9">
    <property type="entry name" value="2-ISOPROPYLMALATE SYNTHASE 1, CHLOROPLASTIC-RELATED"/>
    <property type="match status" value="1"/>
</dbReference>